<sequence>MPKAALGPLDEIIHPQARLAIMAYLNGIEGASFTTLRDALEVTDGNLSVHIRRLQDAGYIAVKKSFVDRKPKTFVTITKKGQKAFVDYLATLEKLLGTS</sequence>
<dbReference type="InterPro" id="IPR036388">
    <property type="entry name" value="WH-like_DNA-bd_sf"/>
</dbReference>
<name>A0A2A5CBR1_9GAMM</name>
<dbReference type="SUPFAM" id="SSF46785">
    <property type="entry name" value="Winged helix' DNA-binding domain"/>
    <property type="match status" value="1"/>
</dbReference>
<evidence type="ECO:0000313" key="3">
    <source>
        <dbReference type="Proteomes" id="UP000228987"/>
    </source>
</evidence>
<evidence type="ECO:0000313" key="2">
    <source>
        <dbReference type="EMBL" id="PCJ41242.1"/>
    </source>
</evidence>
<dbReference type="InterPro" id="IPR036390">
    <property type="entry name" value="WH_DNA-bd_sf"/>
</dbReference>
<reference evidence="3" key="1">
    <citation type="submission" date="2017-08" db="EMBL/GenBank/DDBJ databases">
        <title>A dynamic microbial community with high functional redundancy inhabits the cold, oxic subseafloor aquifer.</title>
        <authorList>
            <person name="Tully B.J."/>
            <person name="Wheat C.G."/>
            <person name="Glazer B.T."/>
            <person name="Huber J.A."/>
        </authorList>
    </citation>
    <scope>NUCLEOTIDE SEQUENCE [LARGE SCALE GENOMIC DNA]</scope>
</reference>
<comment type="caution">
    <text evidence="2">The sequence shown here is derived from an EMBL/GenBank/DDBJ whole genome shotgun (WGS) entry which is preliminary data.</text>
</comment>
<proteinExistence type="predicted"/>
<feature type="domain" description="Winged helix DNA-binding" evidence="1">
    <location>
        <begin position="18"/>
        <end position="96"/>
    </location>
</feature>
<evidence type="ECO:0000259" key="1">
    <source>
        <dbReference type="Pfam" id="PF13601"/>
    </source>
</evidence>
<gene>
    <name evidence="2" type="ORF">COA71_09220</name>
</gene>
<dbReference type="Pfam" id="PF13601">
    <property type="entry name" value="HTH_34"/>
    <property type="match status" value="1"/>
</dbReference>
<protein>
    <submittedName>
        <fullName evidence="2">Transcriptional regulator</fullName>
    </submittedName>
</protein>
<dbReference type="Proteomes" id="UP000228987">
    <property type="component" value="Unassembled WGS sequence"/>
</dbReference>
<dbReference type="PANTHER" id="PTHR37318">
    <property type="entry name" value="BSL7504 PROTEIN"/>
    <property type="match status" value="1"/>
</dbReference>
<dbReference type="PANTHER" id="PTHR37318:SF1">
    <property type="entry name" value="BSL7504 PROTEIN"/>
    <property type="match status" value="1"/>
</dbReference>
<organism evidence="2 3">
    <name type="scientific">SAR86 cluster bacterium</name>
    <dbReference type="NCBI Taxonomy" id="2030880"/>
    <lineage>
        <taxon>Bacteria</taxon>
        <taxon>Pseudomonadati</taxon>
        <taxon>Pseudomonadota</taxon>
        <taxon>Gammaproteobacteria</taxon>
        <taxon>SAR86 cluster</taxon>
    </lineage>
</organism>
<dbReference type="EMBL" id="NVWI01000006">
    <property type="protein sequence ID" value="PCJ41242.1"/>
    <property type="molecule type" value="Genomic_DNA"/>
</dbReference>
<accession>A0A2A5CBR1</accession>
<dbReference type="AlphaFoldDB" id="A0A2A5CBR1"/>
<dbReference type="Gene3D" id="1.10.10.10">
    <property type="entry name" value="Winged helix-like DNA-binding domain superfamily/Winged helix DNA-binding domain"/>
    <property type="match status" value="1"/>
</dbReference>
<dbReference type="InterPro" id="IPR027395">
    <property type="entry name" value="WH_DNA-bd_dom"/>
</dbReference>